<dbReference type="FunFam" id="1.20.1560.10:FF:000011">
    <property type="entry name" value="Multidrug ABC transporter ATP-binding protein"/>
    <property type="match status" value="1"/>
</dbReference>
<sequence length="584" mass="65216">MQYLLRLVKQARPYWKYLIAAALSMLAVTGLNLIGPNLISRLVEVVTNLDQYPDARRVILNLALILLISYAGRTLFAFLYRYLAHYAAWRLVADMRVIVYDKLQQLSLRYYHDKQTGQLMSRVTNDTATFEMLIAHAVPDLVTNVLILIGVAIVLFSKNAALAALTLIPVPFLAYAGFVFVKKIQPNFRYAQRALADFNADLQDNLSGIREIQIFNRQEYETTKLRQRSYAHADAILRALKLSGIFHPIVEFFSSLGTVIVVAMGGLMAMAGNLPVEDIVGFVLYLGMFYQPIGALGQVMENLQQALAGAERVFEVLDTEPDVKEKENAIELKDVKGEITFEDVTFYYRPDVYVLKDISFEIKPGQMVAFVGPTGVGKTTIMSLLARFYDPVSGCIKIDGIDIRDVTLRSLRDNISMVLQDVFLFNGTVAENIAYGTEDATMDDIINAAKIACAHDFIMAFPDGYDTYIGERGVNLSGGQKQRLAIARAVLRDTPILILDEATSSVDAETERQIQNAINNLANSRTILIIAHRLSTVKKADNIIVLDEGRIVEQGTHEELIKRGGLYSYLCSMQFNTEDTVKMA</sequence>
<dbReference type="InterPro" id="IPR039421">
    <property type="entry name" value="Type_1_exporter"/>
</dbReference>
<name>F4A3E8_MAHA5</name>
<dbReference type="GO" id="GO:0016887">
    <property type="term" value="F:ATP hydrolysis activity"/>
    <property type="evidence" value="ECO:0007669"/>
    <property type="project" value="InterPro"/>
</dbReference>
<keyword evidence="4 9" id="KW-0812">Transmembrane</keyword>
<dbReference type="EMBL" id="CP002360">
    <property type="protein sequence ID" value="AEE97403.1"/>
    <property type="molecule type" value="Genomic_DNA"/>
</dbReference>
<reference evidence="13" key="1">
    <citation type="submission" date="2010-11" db="EMBL/GenBank/DDBJ databases">
        <title>The complete genome of Mahella australiensis DSM 15567.</title>
        <authorList>
            <consortium name="US DOE Joint Genome Institute (JGI-PGF)"/>
            <person name="Lucas S."/>
            <person name="Copeland A."/>
            <person name="Lapidus A."/>
            <person name="Bruce D."/>
            <person name="Goodwin L."/>
            <person name="Pitluck S."/>
            <person name="Kyrpides N."/>
            <person name="Mavromatis K."/>
            <person name="Pagani I."/>
            <person name="Ivanova N."/>
            <person name="Teshima H."/>
            <person name="Brettin T."/>
            <person name="Detter J.C."/>
            <person name="Han C."/>
            <person name="Tapia R."/>
            <person name="Land M."/>
            <person name="Hauser L."/>
            <person name="Markowitz V."/>
            <person name="Cheng J.-F."/>
            <person name="Hugenholtz P."/>
            <person name="Woyke T."/>
            <person name="Wu D."/>
            <person name="Spring S."/>
            <person name="Pukall R."/>
            <person name="Steenblock K."/>
            <person name="Schneider S."/>
            <person name="Klenk H.-P."/>
            <person name="Eisen J.A."/>
        </authorList>
    </citation>
    <scope>NUCLEOTIDE SEQUENCE [LARGE SCALE GENOMIC DNA]</scope>
    <source>
        <strain evidence="13">DSM 15567 / CIP 107919 / 50-1 BON</strain>
    </source>
</reference>
<protein>
    <submittedName>
        <fullName evidence="12">ABC transporter related protein</fullName>
    </submittedName>
</protein>
<evidence type="ECO:0000259" key="10">
    <source>
        <dbReference type="PROSITE" id="PS50893"/>
    </source>
</evidence>
<evidence type="ECO:0000313" key="12">
    <source>
        <dbReference type="EMBL" id="AEE97403.1"/>
    </source>
</evidence>
<keyword evidence="3" id="KW-1003">Cell membrane</keyword>
<evidence type="ECO:0000256" key="1">
    <source>
        <dbReference type="ARBA" id="ARBA00004651"/>
    </source>
</evidence>
<evidence type="ECO:0000256" key="3">
    <source>
        <dbReference type="ARBA" id="ARBA00022475"/>
    </source>
</evidence>
<dbReference type="RefSeq" id="WP_013781830.1">
    <property type="nucleotide sequence ID" value="NC_015520.1"/>
</dbReference>
<dbReference type="KEGG" id="mas:Mahau_2232"/>
<dbReference type="FunFam" id="3.40.50.300:FF:000287">
    <property type="entry name" value="Multidrug ABC transporter ATP-binding protein"/>
    <property type="match status" value="1"/>
</dbReference>
<comment type="subcellular location">
    <subcellularLocation>
        <location evidence="1">Cell membrane</location>
        <topology evidence="1">Multi-pass membrane protein</topology>
    </subcellularLocation>
</comment>
<dbReference type="STRING" id="697281.Mahau_2232"/>
<keyword evidence="5" id="KW-0547">Nucleotide-binding</keyword>
<dbReference type="InterPro" id="IPR027417">
    <property type="entry name" value="P-loop_NTPase"/>
</dbReference>
<dbReference type="HOGENOM" id="CLU_000604_84_3_9"/>
<dbReference type="PANTHER" id="PTHR43394:SF1">
    <property type="entry name" value="ATP-BINDING CASSETTE SUB-FAMILY B MEMBER 10, MITOCHONDRIAL"/>
    <property type="match status" value="1"/>
</dbReference>
<dbReference type="OrthoDB" id="9762517at2"/>
<dbReference type="CDD" id="cd18778">
    <property type="entry name" value="ABC_6TM_exporter_like"/>
    <property type="match status" value="1"/>
</dbReference>
<evidence type="ECO:0000256" key="2">
    <source>
        <dbReference type="ARBA" id="ARBA00022448"/>
    </source>
</evidence>
<keyword evidence="13" id="KW-1185">Reference proteome</keyword>
<dbReference type="Pfam" id="PF00005">
    <property type="entry name" value="ABC_tran"/>
    <property type="match status" value="1"/>
</dbReference>
<feature type="transmembrane region" description="Helical" evidence="9">
    <location>
        <begin position="245"/>
        <end position="267"/>
    </location>
</feature>
<dbReference type="Gene3D" id="3.40.50.300">
    <property type="entry name" value="P-loop containing nucleotide triphosphate hydrolases"/>
    <property type="match status" value="1"/>
</dbReference>
<dbReference type="GO" id="GO:0015421">
    <property type="term" value="F:ABC-type oligopeptide transporter activity"/>
    <property type="evidence" value="ECO:0007669"/>
    <property type="project" value="TreeGrafter"/>
</dbReference>
<keyword evidence="2" id="KW-0813">Transport</keyword>
<dbReference type="AlphaFoldDB" id="F4A3E8"/>
<dbReference type="InterPro" id="IPR036640">
    <property type="entry name" value="ABC1_TM_sf"/>
</dbReference>
<feature type="domain" description="ABC transmembrane type-1" evidence="11">
    <location>
        <begin position="19"/>
        <end position="305"/>
    </location>
</feature>
<evidence type="ECO:0000256" key="4">
    <source>
        <dbReference type="ARBA" id="ARBA00022692"/>
    </source>
</evidence>
<evidence type="ECO:0000256" key="6">
    <source>
        <dbReference type="ARBA" id="ARBA00022840"/>
    </source>
</evidence>
<dbReference type="SUPFAM" id="SSF90123">
    <property type="entry name" value="ABC transporter transmembrane region"/>
    <property type="match status" value="1"/>
</dbReference>
<keyword evidence="7 9" id="KW-1133">Transmembrane helix</keyword>
<dbReference type="GO" id="GO:0005886">
    <property type="term" value="C:plasma membrane"/>
    <property type="evidence" value="ECO:0007669"/>
    <property type="project" value="UniProtKB-SubCell"/>
</dbReference>
<dbReference type="InterPro" id="IPR003439">
    <property type="entry name" value="ABC_transporter-like_ATP-bd"/>
</dbReference>
<evidence type="ECO:0000256" key="8">
    <source>
        <dbReference type="ARBA" id="ARBA00023136"/>
    </source>
</evidence>
<dbReference type="SUPFAM" id="SSF52540">
    <property type="entry name" value="P-loop containing nucleoside triphosphate hydrolases"/>
    <property type="match status" value="1"/>
</dbReference>
<dbReference type="Gene3D" id="1.20.1560.10">
    <property type="entry name" value="ABC transporter type 1, transmembrane domain"/>
    <property type="match status" value="1"/>
</dbReference>
<dbReference type="SMART" id="SM00382">
    <property type="entry name" value="AAA"/>
    <property type="match status" value="1"/>
</dbReference>
<evidence type="ECO:0000256" key="5">
    <source>
        <dbReference type="ARBA" id="ARBA00022741"/>
    </source>
</evidence>
<dbReference type="PANTHER" id="PTHR43394">
    <property type="entry name" value="ATP-DEPENDENT PERMEASE MDL1, MITOCHONDRIAL"/>
    <property type="match status" value="1"/>
</dbReference>
<accession>F4A3E8</accession>
<dbReference type="PROSITE" id="PS50929">
    <property type="entry name" value="ABC_TM1F"/>
    <property type="match status" value="1"/>
</dbReference>
<organism evidence="12 13">
    <name type="scientific">Mahella australiensis (strain DSM 15567 / CIP 107919 / 50-1 BON)</name>
    <dbReference type="NCBI Taxonomy" id="697281"/>
    <lineage>
        <taxon>Bacteria</taxon>
        <taxon>Bacillati</taxon>
        <taxon>Bacillota</taxon>
        <taxon>Clostridia</taxon>
        <taxon>Thermoanaerobacterales</taxon>
        <taxon>Thermoanaerobacterales Family IV. Incertae Sedis</taxon>
        <taxon>Mahella</taxon>
    </lineage>
</organism>
<proteinExistence type="predicted"/>
<gene>
    <name evidence="12" type="ordered locus">Mahau_2232</name>
</gene>
<dbReference type="PROSITE" id="PS00211">
    <property type="entry name" value="ABC_TRANSPORTER_1"/>
    <property type="match status" value="1"/>
</dbReference>
<reference evidence="12 13" key="2">
    <citation type="journal article" date="2011" name="Stand. Genomic Sci.">
        <title>Complete genome sequence of Mahella australiensis type strain (50-1 BON).</title>
        <authorList>
            <person name="Sikorski J."/>
            <person name="Teshima H."/>
            <person name="Nolan M."/>
            <person name="Lucas S."/>
            <person name="Hammon N."/>
            <person name="Deshpande S."/>
            <person name="Cheng J.F."/>
            <person name="Pitluck S."/>
            <person name="Liolios K."/>
            <person name="Pagani I."/>
            <person name="Ivanova N."/>
            <person name="Huntemann M."/>
            <person name="Mavromatis K."/>
            <person name="Ovchinikova G."/>
            <person name="Pati A."/>
            <person name="Tapia R."/>
            <person name="Han C."/>
            <person name="Goodwin L."/>
            <person name="Chen A."/>
            <person name="Palaniappan K."/>
            <person name="Land M."/>
            <person name="Hauser L."/>
            <person name="Ngatchou-Djao O.D."/>
            <person name="Rohde M."/>
            <person name="Pukall R."/>
            <person name="Spring S."/>
            <person name="Abt B."/>
            <person name="Goker M."/>
            <person name="Detter J.C."/>
            <person name="Woyke T."/>
            <person name="Bristow J."/>
            <person name="Markowitz V."/>
            <person name="Hugenholtz P."/>
            <person name="Eisen J.A."/>
            <person name="Kyrpides N.C."/>
            <person name="Klenk H.P."/>
            <person name="Lapidus A."/>
        </authorList>
    </citation>
    <scope>NUCLEOTIDE SEQUENCE [LARGE SCALE GENOMIC DNA]</scope>
    <source>
        <strain evidence="13">DSM 15567 / CIP 107919 / 50-1 BON</strain>
    </source>
</reference>
<evidence type="ECO:0000259" key="11">
    <source>
        <dbReference type="PROSITE" id="PS50929"/>
    </source>
</evidence>
<dbReference type="Pfam" id="PF00664">
    <property type="entry name" value="ABC_membrane"/>
    <property type="match status" value="1"/>
</dbReference>
<feature type="domain" description="ABC transporter" evidence="10">
    <location>
        <begin position="339"/>
        <end position="573"/>
    </location>
</feature>
<evidence type="ECO:0000256" key="7">
    <source>
        <dbReference type="ARBA" id="ARBA00022989"/>
    </source>
</evidence>
<dbReference type="Proteomes" id="UP000008457">
    <property type="component" value="Chromosome"/>
</dbReference>
<feature type="transmembrane region" description="Helical" evidence="9">
    <location>
        <begin position="132"/>
        <end position="156"/>
    </location>
</feature>
<dbReference type="GO" id="GO:0005524">
    <property type="term" value="F:ATP binding"/>
    <property type="evidence" value="ECO:0007669"/>
    <property type="project" value="UniProtKB-KW"/>
</dbReference>
<dbReference type="InterPro" id="IPR017871">
    <property type="entry name" value="ABC_transporter-like_CS"/>
</dbReference>
<dbReference type="eggNOG" id="COG1132">
    <property type="taxonomic scope" value="Bacteria"/>
</dbReference>
<feature type="transmembrane region" description="Helical" evidence="9">
    <location>
        <begin position="59"/>
        <end position="80"/>
    </location>
</feature>
<dbReference type="InterPro" id="IPR011527">
    <property type="entry name" value="ABC1_TM_dom"/>
</dbReference>
<dbReference type="InterPro" id="IPR003593">
    <property type="entry name" value="AAA+_ATPase"/>
</dbReference>
<evidence type="ECO:0000256" key="9">
    <source>
        <dbReference type="SAM" id="Phobius"/>
    </source>
</evidence>
<feature type="transmembrane region" description="Helical" evidence="9">
    <location>
        <begin position="162"/>
        <end position="181"/>
    </location>
</feature>
<dbReference type="PROSITE" id="PS50893">
    <property type="entry name" value="ABC_TRANSPORTER_2"/>
    <property type="match status" value="1"/>
</dbReference>
<feature type="transmembrane region" description="Helical" evidence="9">
    <location>
        <begin position="14"/>
        <end position="39"/>
    </location>
</feature>
<keyword evidence="6" id="KW-0067">ATP-binding</keyword>
<keyword evidence="8 9" id="KW-0472">Membrane</keyword>
<evidence type="ECO:0000313" key="13">
    <source>
        <dbReference type="Proteomes" id="UP000008457"/>
    </source>
</evidence>